<dbReference type="GO" id="GO:0022857">
    <property type="term" value="F:transmembrane transporter activity"/>
    <property type="evidence" value="ECO:0007669"/>
    <property type="project" value="UniProtKB-UniRule"/>
</dbReference>
<evidence type="ECO:0000256" key="6">
    <source>
        <dbReference type="RuleBase" id="RU368066"/>
    </source>
</evidence>
<proteinExistence type="inferred from homology"/>
<protein>
    <recommendedName>
        <fullName evidence="6">Choline transporter-like protein</fullName>
    </recommendedName>
</protein>
<evidence type="ECO:0000256" key="1">
    <source>
        <dbReference type="ARBA" id="ARBA00004141"/>
    </source>
</evidence>
<dbReference type="InterPro" id="IPR007603">
    <property type="entry name" value="Choline_transptr-like"/>
</dbReference>
<reference evidence="7" key="1">
    <citation type="submission" date="2021-02" db="EMBL/GenBank/DDBJ databases">
        <authorList>
            <person name="Dougan E. K."/>
            <person name="Rhodes N."/>
            <person name="Thang M."/>
            <person name="Chan C."/>
        </authorList>
    </citation>
    <scope>NUCLEOTIDE SEQUENCE</scope>
</reference>
<dbReference type="PANTHER" id="PTHR12385">
    <property type="entry name" value="CHOLINE TRANSPORTER-LIKE (SLC FAMILY 44)"/>
    <property type="match status" value="1"/>
</dbReference>
<evidence type="ECO:0000256" key="5">
    <source>
        <dbReference type="ARBA" id="ARBA00023136"/>
    </source>
</evidence>
<gene>
    <name evidence="7" type="ORF">PGLA2088_LOCUS7871</name>
</gene>
<evidence type="ECO:0000256" key="3">
    <source>
        <dbReference type="ARBA" id="ARBA00022692"/>
    </source>
</evidence>
<evidence type="ECO:0000313" key="8">
    <source>
        <dbReference type="Proteomes" id="UP000626109"/>
    </source>
</evidence>
<feature type="transmembrane region" description="Helical" evidence="6">
    <location>
        <begin position="274"/>
        <end position="297"/>
    </location>
</feature>
<comment type="similarity">
    <text evidence="2 6">Belongs to the CTL (choline transporter-like) family.</text>
</comment>
<dbReference type="PANTHER" id="PTHR12385:SF4">
    <property type="entry name" value="PROTEIN PNS1"/>
    <property type="match status" value="1"/>
</dbReference>
<keyword evidence="4 6" id="KW-1133">Transmembrane helix</keyword>
<feature type="non-terminal residue" evidence="7">
    <location>
        <position position="389"/>
    </location>
</feature>
<dbReference type="Proteomes" id="UP000626109">
    <property type="component" value="Unassembled WGS sequence"/>
</dbReference>
<comment type="function">
    <text evidence="6">Choline transporter.</text>
</comment>
<dbReference type="GO" id="GO:0005886">
    <property type="term" value="C:plasma membrane"/>
    <property type="evidence" value="ECO:0007669"/>
    <property type="project" value="UniProtKB-SubCell"/>
</dbReference>
<dbReference type="EMBL" id="CAJNNW010008339">
    <property type="protein sequence ID" value="CAE8649940.1"/>
    <property type="molecule type" value="Genomic_DNA"/>
</dbReference>
<comment type="caution">
    <text evidence="7">The sequence shown here is derived from an EMBL/GenBank/DDBJ whole genome shotgun (WGS) entry which is preliminary data.</text>
</comment>
<sequence length="389" mass="41724">MEIEAEVPRGLMPGDTFNVQTPLGIRPVQVPPGALPGQKVNFTVPMPHNGQISTGTPVLLGRVVGMGYPVADAPQYNPGRPYRVKPCDAQLGNVPLLQGIPEEKAERKIYEIHKGGELANQFPPFPTRRKYQDAFWILPFMLVALAVTCAAVYFCKDLTAKYRVQDGELPTVGAIVGAGAAGGAASIVAAMMYTVLAKSAPGCVVWTSLLFSPALLCVGGVALFFAGSTILGLICLGLGALLLTCVLLCYRPFIPFMIKIVETVATVMKAHPSMVLVSCIGSLAGLAWSIVCGLAFVGAYLKYEKQLNQSSGGVHYFVYFCAVLIYVWGGQVTYNFCHVTYCGVFGRWYHKVELSTPVRSSFKVALTTSFGSICFGSFLIAAARASVRQ</sequence>
<evidence type="ECO:0000256" key="2">
    <source>
        <dbReference type="ARBA" id="ARBA00007168"/>
    </source>
</evidence>
<keyword evidence="5 6" id="KW-0472">Membrane</keyword>
<feature type="transmembrane region" description="Helical" evidence="6">
    <location>
        <begin position="364"/>
        <end position="383"/>
    </location>
</feature>
<evidence type="ECO:0000313" key="7">
    <source>
        <dbReference type="EMBL" id="CAE8649940.1"/>
    </source>
</evidence>
<organism evidence="7 8">
    <name type="scientific">Polarella glacialis</name>
    <name type="common">Dinoflagellate</name>
    <dbReference type="NCBI Taxonomy" id="89957"/>
    <lineage>
        <taxon>Eukaryota</taxon>
        <taxon>Sar</taxon>
        <taxon>Alveolata</taxon>
        <taxon>Dinophyceae</taxon>
        <taxon>Suessiales</taxon>
        <taxon>Suessiaceae</taxon>
        <taxon>Polarella</taxon>
    </lineage>
</organism>
<feature type="transmembrane region" description="Helical" evidence="6">
    <location>
        <begin position="230"/>
        <end position="253"/>
    </location>
</feature>
<comment type="subcellular location">
    <subcellularLocation>
        <location evidence="6">Cell membrane</location>
        <topology evidence="6">Multi-pass membrane protein</topology>
    </subcellularLocation>
    <subcellularLocation>
        <location evidence="1">Membrane</location>
        <topology evidence="1">Multi-pass membrane protein</topology>
    </subcellularLocation>
</comment>
<keyword evidence="3 6" id="KW-0812">Transmembrane</keyword>
<dbReference type="Pfam" id="PF04515">
    <property type="entry name" value="Choline_transpo"/>
    <property type="match status" value="1"/>
</dbReference>
<feature type="transmembrane region" description="Helical" evidence="6">
    <location>
        <begin position="317"/>
        <end position="344"/>
    </location>
</feature>
<name>A0A813IG25_POLGL</name>
<feature type="transmembrane region" description="Helical" evidence="6">
    <location>
        <begin position="174"/>
        <end position="196"/>
    </location>
</feature>
<dbReference type="AlphaFoldDB" id="A0A813IG25"/>
<feature type="transmembrane region" description="Helical" evidence="6">
    <location>
        <begin position="134"/>
        <end position="154"/>
    </location>
</feature>
<evidence type="ECO:0000256" key="4">
    <source>
        <dbReference type="ARBA" id="ARBA00022989"/>
    </source>
</evidence>
<feature type="transmembrane region" description="Helical" evidence="6">
    <location>
        <begin position="203"/>
        <end position="224"/>
    </location>
</feature>
<accession>A0A813IG25</accession>